<dbReference type="Pfam" id="PF16980">
    <property type="entry name" value="CitMHS_2"/>
    <property type="match status" value="1"/>
</dbReference>
<dbReference type="RefSeq" id="WP_008543949.1">
    <property type="nucleotide sequence ID" value="NZ_JH605020.1"/>
</dbReference>
<protein>
    <recommendedName>
        <fullName evidence="4">Citrate transporter</fullName>
    </recommendedName>
</protein>
<comment type="caution">
    <text evidence="2">The sequence shown here is derived from an EMBL/GenBank/DDBJ whole genome shotgun (WGS) entry which is preliminary data.</text>
</comment>
<feature type="transmembrane region" description="Helical" evidence="1">
    <location>
        <begin position="115"/>
        <end position="142"/>
    </location>
</feature>
<feature type="transmembrane region" description="Helical" evidence="1">
    <location>
        <begin position="84"/>
        <end position="103"/>
    </location>
</feature>
<organism evidence="2 3">
    <name type="scientific">Sutterella parvirubra YIT 11816</name>
    <dbReference type="NCBI Taxonomy" id="762967"/>
    <lineage>
        <taxon>Bacteria</taxon>
        <taxon>Pseudomonadati</taxon>
        <taxon>Pseudomonadota</taxon>
        <taxon>Betaproteobacteria</taxon>
        <taxon>Burkholderiales</taxon>
        <taxon>Sutterellaceae</taxon>
        <taxon>Sutterella</taxon>
    </lineage>
</organism>
<feature type="transmembrane region" description="Helical" evidence="1">
    <location>
        <begin position="193"/>
        <end position="212"/>
    </location>
</feature>
<feature type="transmembrane region" description="Helical" evidence="1">
    <location>
        <begin position="52"/>
        <end position="77"/>
    </location>
</feature>
<dbReference type="HOGENOM" id="CLU_034923_0_0_4"/>
<keyword evidence="3" id="KW-1185">Reference proteome</keyword>
<dbReference type="OrthoDB" id="9765532at2"/>
<dbReference type="Proteomes" id="UP000004956">
    <property type="component" value="Unassembled WGS sequence"/>
</dbReference>
<accession>H3KIB6</accession>
<feature type="transmembrane region" description="Helical" evidence="1">
    <location>
        <begin position="20"/>
        <end position="40"/>
    </location>
</feature>
<keyword evidence="1" id="KW-0812">Transmembrane</keyword>
<feature type="transmembrane region" description="Helical" evidence="1">
    <location>
        <begin position="280"/>
        <end position="296"/>
    </location>
</feature>
<dbReference type="InterPro" id="IPR031566">
    <property type="entry name" value="CitMHS_2"/>
</dbReference>
<dbReference type="STRING" id="762967.HMPREF9440_02523"/>
<feature type="transmembrane region" description="Helical" evidence="1">
    <location>
        <begin position="355"/>
        <end position="380"/>
    </location>
</feature>
<evidence type="ECO:0008006" key="4">
    <source>
        <dbReference type="Google" id="ProtNLM"/>
    </source>
</evidence>
<feature type="transmembrane region" description="Helical" evidence="1">
    <location>
        <begin position="392"/>
        <end position="413"/>
    </location>
</feature>
<name>H3KIB6_9BURK</name>
<proteinExistence type="predicted"/>
<dbReference type="AlphaFoldDB" id="H3KIB6"/>
<feature type="transmembrane region" description="Helical" evidence="1">
    <location>
        <begin position="154"/>
        <end position="173"/>
    </location>
</feature>
<reference evidence="2 3" key="1">
    <citation type="submission" date="2011-11" db="EMBL/GenBank/DDBJ databases">
        <authorList>
            <person name="Weinstock G."/>
            <person name="Sodergren E."/>
            <person name="Clifton S."/>
            <person name="Fulton L."/>
            <person name="Fulton B."/>
            <person name="Courtney L."/>
            <person name="Fronick C."/>
            <person name="Harrison M."/>
            <person name="Strong C."/>
            <person name="Farmer C."/>
            <person name="Delahaunty K."/>
            <person name="Markovic C."/>
            <person name="Hall O."/>
            <person name="Minx P."/>
            <person name="Tomlinson C."/>
            <person name="Mitreva M."/>
            <person name="Hou S."/>
            <person name="Chen J."/>
            <person name="Wollam A."/>
            <person name="Pepin K.H."/>
            <person name="Johnson M."/>
            <person name="Bhonagiri V."/>
            <person name="Zhang X."/>
            <person name="Suruliraj S."/>
            <person name="Warren W."/>
            <person name="Chinwalla A."/>
            <person name="Mardis E.R."/>
            <person name="Wilson R.K."/>
        </authorList>
    </citation>
    <scope>NUCLEOTIDE SEQUENCE [LARGE SCALE GENOMIC DNA]</scope>
    <source>
        <strain evidence="2 3">YIT 11816</strain>
    </source>
</reference>
<evidence type="ECO:0000313" key="3">
    <source>
        <dbReference type="Proteomes" id="UP000004956"/>
    </source>
</evidence>
<feature type="transmembrane region" description="Helical" evidence="1">
    <location>
        <begin position="433"/>
        <end position="456"/>
    </location>
</feature>
<gene>
    <name evidence="2" type="ORF">HMPREF9440_02523</name>
</gene>
<dbReference type="PATRIC" id="fig|762967.3.peg.1984"/>
<keyword evidence="1" id="KW-1133">Transmembrane helix</keyword>
<evidence type="ECO:0000313" key="2">
    <source>
        <dbReference type="EMBL" id="EHY30162.1"/>
    </source>
</evidence>
<sequence length="457" mass="49208">MLAIPAIANAASLDGSTLGLAWAVPFAGILLSIALCPLLAPQFWHHHFGKIAVFWALACAVPLCLFLGFGTGIDAVIHILLVDYVPFLIFVGSLFIVAGGIHVRGTFVGRPIVNAGFLALGAVLANFMGTTGAAMLLIRPLIHANEGRKRKVHTFIFFIFLVANVGGSLTPLGDPPLFLGFLKGVSFFWTAEHMLLPWLVTCGILLAVYLAIDSVMFRKDVADGFKAPEDTKAFGLDGKVNILFLAFIIGAVLLSGVWHPGVEVTFLGVHFALESLARDAIFLATAAMSLVFTAKATREANHFTWDPILEVGKLFFGIFVCIVPVLEMLRAGMDGAFAPLVSLVTYADGTFNNTVFFWLTGSLSAFLDNAPTYLAFFNLAGGDPAILMTEDAQTLMAISMGSVFMGAVSYIGNAPNFMTVAICNERGVKMPSFFGYMIWSVGILFPTFFLMDMIFLV</sequence>
<keyword evidence="1" id="KW-0472">Membrane</keyword>
<dbReference type="EMBL" id="AFBQ01000384">
    <property type="protein sequence ID" value="EHY30162.1"/>
    <property type="molecule type" value="Genomic_DNA"/>
</dbReference>
<feature type="transmembrane region" description="Helical" evidence="1">
    <location>
        <begin position="242"/>
        <end position="260"/>
    </location>
</feature>
<evidence type="ECO:0000256" key="1">
    <source>
        <dbReference type="SAM" id="Phobius"/>
    </source>
</evidence>